<dbReference type="PRINTS" id="PR00474">
    <property type="entry name" value="GLU5KINASE"/>
</dbReference>
<dbReference type="FunFam" id="3.40.1160.10:FF:000004">
    <property type="entry name" value="Acetylglutamate kinase"/>
    <property type="match status" value="1"/>
</dbReference>
<evidence type="ECO:0000256" key="8">
    <source>
        <dbReference type="ARBA" id="ARBA00022840"/>
    </source>
</evidence>
<dbReference type="GO" id="GO:0006526">
    <property type="term" value="P:L-arginine biosynthetic process"/>
    <property type="evidence" value="ECO:0007669"/>
    <property type="project" value="UniProtKB-KW"/>
</dbReference>
<dbReference type="InterPro" id="IPR037528">
    <property type="entry name" value="ArgB"/>
</dbReference>
<proteinExistence type="inferred from homology"/>
<comment type="pathway">
    <text evidence="1">Amino-acid biosynthesis; L-arginine biosynthesis; N(2)-acetyl-L-ornithine from L-glutamate: step 2/4.</text>
</comment>
<dbReference type="AlphaFoldDB" id="A0A644X9X3"/>
<dbReference type="EC" id="2.7.2.8" evidence="2"/>
<keyword evidence="8" id="KW-0067">ATP-binding</keyword>
<reference evidence="10" key="1">
    <citation type="submission" date="2019-08" db="EMBL/GenBank/DDBJ databases">
        <authorList>
            <person name="Kucharzyk K."/>
            <person name="Murdoch R.W."/>
            <person name="Higgins S."/>
            <person name="Loffler F."/>
        </authorList>
    </citation>
    <scope>NUCLEOTIDE SEQUENCE</scope>
</reference>
<evidence type="ECO:0000256" key="5">
    <source>
        <dbReference type="ARBA" id="ARBA00022679"/>
    </source>
</evidence>
<keyword evidence="5 10" id="KW-0808">Transferase</keyword>
<keyword evidence="4" id="KW-0028">Amino-acid biosynthesis</keyword>
<dbReference type="InterPro" id="IPR001057">
    <property type="entry name" value="Glu/AcGlu_kinase"/>
</dbReference>
<dbReference type="GO" id="GO:0005737">
    <property type="term" value="C:cytoplasm"/>
    <property type="evidence" value="ECO:0007669"/>
    <property type="project" value="InterPro"/>
</dbReference>
<dbReference type="EMBL" id="VSSQ01001775">
    <property type="protein sequence ID" value="MPM11043.1"/>
    <property type="molecule type" value="Genomic_DNA"/>
</dbReference>
<dbReference type="GO" id="GO:0005524">
    <property type="term" value="F:ATP binding"/>
    <property type="evidence" value="ECO:0007669"/>
    <property type="project" value="UniProtKB-KW"/>
</dbReference>
<dbReference type="NCBIfam" id="TIGR00761">
    <property type="entry name" value="argB"/>
    <property type="match status" value="1"/>
</dbReference>
<protein>
    <recommendedName>
        <fullName evidence="2">acetylglutamate kinase</fullName>
        <ecNumber evidence="2">2.7.2.8</ecNumber>
    </recommendedName>
</protein>
<gene>
    <name evidence="10" type="primary">argB_18</name>
    <name evidence="10" type="ORF">SDC9_57381</name>
</gene>
<evidence type="ECO:0000313" key="10">
    <source>
        <dbReference type="EMBL" id="MPM11043.1"/>
    </source>
</evidence>
<sequence>MTIEINKRAEVLIQALPYIQKYYGKTVVVKYGGSAMEDTAFQKAVMGDVVLLTLVGVKIVLVHGGGPELSAMLKRLGKESSFVDGLRVTDQETVDVAQMVLAGKVNKGLVNLIKNVGGTAIGLSGMDGHLIEARQLDEKLGFVGEIIAIHPAPIVDLLEKGYIPVVSTLGCDKEGNVYNINADTAAAHIAAALQAESLINLTDTKGVLADAKDPSSLITRIRLDEIAKLKSSGVITGGMIPKLECCAHAVEQGAKRAFIIDGRVPHSILIEMLTDEGIGTMVTA</sequence>
<comment type="caution">
    <text evidence="10">The sequence shown here is derived from an EMBL/GenBank/DDBJ whole genome shotgun (WGS) entry which is preliminary data.</text>
</comment>
<name>A0A644X9X3_9ZZZZ</name>
<keyword evidence="3" id="KW-0055">Arginine biosynthesis</keyword>
<evidence type="ECO:0000256" key="6">
    <source>
        <dbReference type="ARBA" id="ARBA00022741"/>
    </source>
</evidence>
<dbReference type="Gene3D" id="3.40.1160.10">
    <property type="entry name" value="Acetylglutamate kinase-like"/>
    <property type="match status" value="1"/>
</dbReference>
<dbReference type="CDD" id="cd04250">
    <property type="entry name" value="AAK_NAGK-C"/>
    <property type="match status" value="1"/>
</dbReference>
<feature type="domain" description="Aspartate/glutamate/uridylate kinase" evidence="9">
    <location>
        <begin position="25"/>
        <end position="261"/>
    </location>
</feature>
<dbReference type="InterPro" id="IPR041727">
    <property type="entry name" value="NAGK-C"/>
</dbReference>
<keyword evidence="7 10" id="KW-0418">Kinase</keyword>
<dbReference type="GO" id="GO:0003991">
    <property type="term" value="F:acetylglutamate kinase activity"/>
    <property type="evidence" value="ECO:0007669"/>
    <property type="project" value="UniProtKB-EC"/>
</dbReference>
<dbReference type="PANTHER" id="PTHR23342:SF0">
    <property type="entry name" value="N-ACETYLGLUTAMATE SYNTHASE, MITOCHONDRIAL"/>
    <property type="match status" value="1"/>
</dbReference>
<dbReference type="InterPro" id="IPR004662">
    <property type="entry name" value="AcgluKinase_fam"/>
</dbReference>
<dbReference type="InterPro" id="IPR001048">
    <property type="entry name" value="Asp/Glu/Uridylate_kinase"/>
</dbReference>
<dbReference type="HAMAP" id="MF_00082">
    <property type="entry name" value="ArgB"/>
    <property type="match status" value="1"/>
</dbReference>
<keyword evidence="6" id="KW-0547">Nucleotide-binding</keyword>
<organism evidence="10">
    <name type="scientific">bioreactor metagenome</name>
    <dbReference type="NCBI Taxonomy" id="1076179"/>
    <lineage>
        <taxon>unclassified sequences</taxon>
        <taxon>metagenomes</taxon>
        <taxon>ecological metagenomes</taxon>
    </lineage>
</organism>
<evidence type="ECO:0000256" key="1">
    <source>
        <dbReference type="ARBA" id="ARBA00004828"/>
    </source>
</evidence>
<evidence type="ECO:0000256" key="4">
    <source>
        <dbReference type="ARBA" id="ARBA00022605"/>
    </source>
</evidence>
<evidence type="ECO:0000256" key="3">
    <source>
        <dbReference type="ARBA" id="ARBA00022571"/>
    </source>
</evidence>
<dbReference type="PIRSF" id="PIRSF000728">
    <property type="entry name" value="NAGK"/>
    <property type="match status" value="1"/>
</dbReference>
<dbReference type="Pfam" id="PF00696">
    <property type="entry name" value="AA_kinase"/>
    <property type="match status" value="1"/>
</dbReference>
<dbReference type="InterPro" id="IPR036393">
    <property type="entry name" value="AceGlu_kinase-like_sf"/>
</dbReference>
<accession>A0A644X9X3</accession>
<dbReference type="PANTHER" id="PTHR23342">
    <property type="entry name" value="N-ACETYLGLUTAMATE SYNTHASE"/>
    <property type="match status" value="1"/>
</dbReference>
<dbReference type="SUPFAM" id="SSF53633">
    <property type="entry name" value="Carbamate kinase-like"/>
    <property type="match status" value="1"/>
</dbReference>
<evidence type="ECO:0000256" key="7">
    <source>
        <dbReference type="ARBA" id="ARBA00022777"/>
    </source>
</evidence>
<evidence type="ECO:0000259" key="9">
    <source>
        <dbReference type="Pfam" id="PF00696"/>
    </source>
</evidence>
<evidence type="ECO:0000256" key="2">
    <source>
        <dbReference type="ARBA" id="ARBA00013065"/>
    </source>
</evidence>